<evidence type="ECO:0000313" key="2">
    <source>
        <dbReference type="Proteomes" id="UP000321046"/>
    </source>
</evidence>
<dbReference type="Gene3D" id="1.20.58.1000">
    <property type="entry name" value="Metal-sensitive repressor, helix protomer"/>
    <property type="match status" value="1"/>
</dbReference>
<dbReference type="GO" id="GO:0003677">
    <property type="term" value="F:DNA binding"/>
    <property type="evidence" value="ECO:0007669"/>
    <property type="project" value="InterPro"/>
</dbReference>
<proteinExistence type="predicted"/>
<accession>A0A5C6X2J0</accession>
<dbReference type="AlphaFoldDB" id="A0A5C6X2J0"/>
<gene>
    <name evidence="1" type="ORF">FRC96_18780</name>
</gene>
<protein>
    <submittedName>
        <fullName evidence="1">Metal-sensitive transcriptional regulator</fullName>
    </submittedName>
</protein>
<reference evidence="1 2" key="1">
    <citation type="submission" date="2019-08" db="EMBL/GenBank/DDBJ databases">
        <title>Bradymonadales sp. TMQ2.</title>
        <authorList>
            <person name="Liang Q."/>
        </authorList>
    </citation>
    <scope>NUCLEOTIDE SEQUENCE [LARGE SCALE GENOMIC DNA]</scope>
    <source>
        <strain evidence="1 2">TMQ2</strain>
    </source>
</reference>
<dbReference type="PANTHER" id="PTHR33677">
    <property type="entry name" value="TRANSCRIPTIONAL REPRESSOR FRMR-RELATED"/>
    <property type="match status" value="1"/>
</dbReference>
<dbReference type="OrthoDB" id="9811244at2"/>
<comment type="caution">
    <text evidence="1">The sequence shown here is derived from an EMBL/GenBank/DDBJ whole genome shotgun (WGS) entry which is preliminary data.</text>
</comment>
<dbReference type="RefSeq" id="WP_146976794.1">
    <property type="nucleotide sequence ID" value="NZ_VOSL01000139.1"/>
</dbReference>
<dbReference type="CDD" id="cd10148">
    <property type="entry name" value="CsoR-like_DUF156"/>
    <property type="match status" value="1"/>
</dbReference>
<sequence>MMSPDTKEKVEARLKRAAGQVSGIQKMVEDDRYCVDVLMQISAARAALAKVSKMLLESHIQTCVTGAFESDDEDERASKIAELVRVFEKNCSC</sequence>
<dbReference type="GO" id="GO:0046872">
    <property type="term" value="F:metal ion binding"/>
    <property type="evidence" value="ECO:0007669"/>
    <property type="project" value="InterPro"/>
</dbReference>
<dbReference type="EMBL" id="VOSL01000139">
    <property type="protein sequence ID" value="TXD32122.1"/>
    <property type="molecule type" value="Genomic_DNA"/>
</dbReference>
<dbReference type="Pfam" id="PF02583">
    <property type="entry name" value="Trns_repr_metal"/>
    <property type="match status" value="1"/>
</dbReference>
<evidence type="ECO:0000313" key="1">
    <source>
        <dbReference type="EMBL" id="TXD32122.1"/>
    </source>
</evidence>
<organism evidence="1 2">
    <name type="scientific">Lujinxingia vulgaris</name>
    <dbReference type="NCBI Taxonomy" id="2600176"/>
    <lineage>
        <taxon>Bacteria</taxon>
        <taxon>Deltaproteobacteria</taxon>
        <taxon>Bradymonadales</taxon>
        <taxon>Lujinxingiaceae</taxon>
        <taxon>Lujinxingia</taxon>
    </lineage>
</organism>
<dbReference type="InterPro" id="IPR038390">
    <property type="entry name" value="Metal_Tscrpt_repr_sf"/>
</dbReference>
<dbReference type="GO" id="GO:0045892">
    <property type="term" value="P:negative regulation of DNA-templated transcription"/>
    <property type="evidence" value="ECO:0007669"/>
    <property type="project" value="UniProtKB-ARBA"/>
</dbReference>
<dbReference type="InterPro" id="IPR003735">
    <property type="entry name" value="Metal_Tscrpt_repr"/>
</dbReference>
<name>A0A5C6X2J0_9DELT</name>
<dbReference type="Proteomes" id="UP000321046">
    <property type="component" value="Unassembled WGS sequence"/>
</dbReference>